<dbReference type="KEGG" id="vha:VIBHAR_04731"/>
<dbReference type="Proteomes" id="UP000008152">
    <property type="component" value="Chromosome II"/>
</dbReference>
<protein>
    <submittedName>
        <fullName evidence="2">Uncharacterized protein</fullName>
    </submittedName>
</protein>
<organism evidence="2 3">
    <name type="scientific">Vibrio campbellii (strain ATCC BAA-1116)</name>
    <dbReference type="NCBI Taxonomy" id="2902295"/>
    <lineage>
        <taxon>Bacteria</taxon>
        <taxon>Pseudomonadati</taxon>
        <taxon>Pseudomonadota</taxon>
        <taxon>Gammaproteobacteria</taxon>
        <taxon>Vibrionales</taxon>
        <taxon>Vibrionaceae</taxon>
        <taxon>Vibrio</taxon>
    </lineage>
</organism>
<evidence type="ECO:0000313" key="1">
    <source>
        <dbReference type="EMBL" id="ABU72640.1"/>
    </source>
</evidence>
<sequence length="38" mass="4138">MKELLGGTLSLRSYNAYAMIKALNNIRGLGMPETVVIV</sequence>
<name>A7N4K7_VIBC1</name>
<dbReference type="EMBL" id="CP000790">
    <property type="protein sequence ID" value="ABU72640.1"/>
    <property type="molecule type" value="Genomic_DNA"/>
</dbReference>
<dbReference type="KEGG" id="vha:VIBHAR_05905"/>
<evidence type="ECO:0000313" key="3">
    <source>
        <dbReference type="Proteomes" id="UP000008152"/>
    </source>
</evidence>
<reference evidence="2 3" key="1">
    <citation type="submission" date="2007-08" db="EMBL/GenBank/DDBJ databases">
        <authorList>
            <consortium name="The Vibrio harveyi Genome Sequencing Project"/>
            <person name="Bassler B."/>
            <person name="Clifton S.W."/>
            <person name="Fulton L."/>
            <person name="Delehaunty K."/>
            <person name="Fronick C."/>
            <person name="Harrison M."/>
            <person name="Markivic C."/>
            <person name="Fulton R."/>
            <person name="Tin-Wollam A.-M."/>
            <person name="Shah N."/>
            <person name="Pepin K."/>
            <person name="Nash W."/>
            <person name="Thiruvilangam P."/>
            <person name="Bhonagiri V."/>
            <person name="Waters C."/>
            <person name="Tu K.C."/>
            <person name="Irgon J."/>
            <person name="Wilson R.K."/>
        </authorList>
    </citation>
    <scope>NUCLEOTIDE SEQUENCE [LARGE SCALE GENOMIC DNA]</scope>
    <source>
        <strain evidence="2">ATCC BAA-1116</strain>
        <strain evidence="3">ATCC BAA-1116 / BB120</strain>
    </source>
</reference>
<dbReference type="PATRIC" id="fig|338187.36.peg.3624"/>
<dbReference type="EMBL" id="CP000790">
    <property type="protein sequence ID" value="ABU73798.1"/>
    <property type="molecule type" value="Genomic_DNA"/>
</dbReference>
<dbReference type="AlphaFoldDB" id="A7N4K7"/>
<evidence type="ECO:0000313" key="2">
    <source>
        <dbReference type="EMBL" id="ABU73798.1"/>
    </source>
</evidence>
<gene>
    <name evidence="1" type="ordered locus">VIBHAR_04731</name>
    <name evidence="2" type="ordered locus">VIBHAR_05905</name>
</gene>
<proteinExistence type="predicted"/>
<accession>A7N4K7</accession>